<accession>A0ABW4AM79</accession>
<dbReference type="RefSeq" id="WP_317791239.1">
    <property type="nucleotide sequence ID" value="NZ_AP028461.1"/>
</dbReference>
<dbReference type="Proteomes" id="UP001597183">
    <property type="component" value="Unassembled WGS sequence"/>
</dbReference>
<keyword evidence="2" id="KW-1185">Reference proteome</keyword>
<evidence type="ECO:0000313" key="1">
    <source>
        <dbReference type="EMBL" id="MFD1371618.1"/>
    </source>
</evidence>
<gene>
    <name evidence="1" type="ORF">ACFQ5G_40330</name>
</gene>
<comment type="caution">
    <text evidence="1">The sequence shown here is derived from an EMBL/GenBank/DDBJ whole genome shotgun (WGS) entry which is preliminary data.</text>
</comment>
<reference evidence="2" key="1">
    <citation type="journal article" date="2019" name="Int. J. Syst. Evol. Microbiol.">
        <title>The Global Catalogue of Microorganisms (GCM) 10K type strain sequencing project: providing services to taxonomists for standard genome sequencing and annotation.</title>
        <authorList>
            <consortium name="The Broad Institute Genomics Platform"/>
            <consortium name="The Broad Institute Genome Sequencing Center for Infectious Disease"/>
            <person name="Wu L."/>
            <person name="Ma J."/>
        </authorList>
    </citation>
    <scope>NUCLEOTIDE SEQUENCE [LARGE SCALE GENOMIC DNA]</scope>
    <source>
        <strain evidence="2">CCM 7526</strain>
    </source>
</reference>
<name>A0ABW4AM79_9ACTN</name>
<organism evidence="1 2">
    <name type="scientific">Actinoplanes sichuanensis</name>
    <dbReference type="NCBI Taxonomy" id="512349"/>
    <lineage>
        <taxon>Bacteria</taxon>
        <taxon>Bacillati</taxon>
        <taxon>Actinomycetota</taxon>
        <taxon>Actinomycetes</taxon>
        <taxon>Micromonosporales</taxon>
        <taxon>Micromonosporaceae</taxon>
        <taxon>Actinoplanes</taxon>
    </lineage>
</organism>
<evidence type="ECO:0000313" key="2">
    <source>
        <dbReference type="Proteomes" id="UP001597183"/>
    </source>
</evidence>
<proteinExistence type="predicted"/>
<dbReference type="EMBL" id="JBHTMK010000052">
    <property type="protein sequence ID" value="MFD1371618.1"/>
    <property type="molecule type" value="Genomic_DNA"/>
</dbReference>
<protein>
    <submittedName>
        <fullName evidence="1">Uncharacterized protein</fullName>
    </submittedName>
</protein>
<sequence>MAASPVARPVPTVRRGRWAVPLSLVVGRWVRMARMVRRGRWVALLFLGVVTGRMVRPGRWVARPCPAEVRMVRRGRRAVRRCPAVAQQVRMVRRGRWVALLFPVVVTGRMVRRERSAARPSPVVDSTGRTAEAAAGRMATAAVGPATAWAPVDQAVPVGLVVPVDQGAWARVGRVPPVVARLCRVVADRVPTVDRQWARSPVPWEPRPWEPRL</sequence>